<name>A0A1B0AIF2_GLOPL</name>
<dbReference type="EnsemblMetazoa" id="GPAI046786-RA">
    <property type="protein sequence ID" value="GPAI046786-PA"/>
    <property type="gene ID" value="GPAI046786"/>
</dbReference>
<proteinExistence type="predicted"/>
<evidence type="ECO:0000256" key="1">
    <source>
        <dbReference type="SAM" id="MobiDB-lite"/>
    </source>
</evidence>
<sequence>MMSNWSAKQKKEGNKNPNWSSYARPNNWERSFGRHNNGSYWLAIVAKSRKKYLTHYVLLTVAREVPLAPVSWDYIRMESFPHLTISPELVGNAITRGSNEQFFVLINDADNMLR</sequence>
<protein>
    <submittedName>
        <fullName evidence="2">Uncharacterized protein</fullName>
    </submittedName>
</protein>
<dbReference type="AlphaFoldDB" id="A0A1B0AIF2"/>
<keyword evidence="3" id="KW-1185">Reference proteome</keyword>
<evidence type="ECO:0000313" key="2">
    <source>
        <dbReference type="EnsemblMetazoa" id="GPAI046786-PA"/>
    </source>
</evidence>
<reference evidence="2" key="2">
    <citation type="submission" date="2020-05" db="UniProtKB">
        <authorList>
            <consortium name="EnsemblMetazoa"/>
        </authorList>
    </citation>
    <scope>IDENTIFICATION</scope>
    <source>
        <strain evidence="2">IAEA</strain>
    </source>
</reference>
<evidence type="ECO:0000313" key="3">
    <source>
        <dbReference type="Proteomes" id="UP000092445"/>
    </source>
</evidence>
<accession>A0A1B0AIF2</accession>
<dbReference type="VEuPathDB" id="VectorBase:GPAI046786"/>
<dbReference type="Proteomes" id="UP000092445">
    <property type="component" value="Unassembled WGS sequence"/>
</dbReference>
<reference evidence="3" key="1">
    <citation type="submission" date="2014-03" db="EMBL/GenBank/DDBJ databases">
        <authorList>
            <person name="Aksoy S."/>
            <person name="Warren W."/>
            <person name="Wilson R.K."/>
        </authorList>
    </citation>
    <scope>NUCLEOTIDE SEQUENCE [LARGE SCALE GENOMIC DNA]</scope>
    <source>
        <strain evidence="3">IAEA</strain>
    </source>
</reference>
<feature type="region of interest" description="Disordered" evidence="1">
    <location>
        <begin position="1"/>
        <end position="21"/>
    </location>
</feature>
<organism evidence="2 3">
    <name type="scientific">Glossina pallidipes</name>
    <name type="common">Tsetse fly</name>
    <dbReference type="NCBI Taxonomy" id="7398"/>
    <lineage>
        <taxon>Eukaryota</taxon>
        <taxon>Metazoa</taxon>
        <taxon>Ecdysozoa</taxon>
        <taxon>Arthropoda</taxon>
        <taxon>Hexapoda</taxon>
        <taxon>Insecta</taxon>
        <taxon>Pterygota</taxon>
        <taxon>Neoptera</taxon>
        <taxon>Endopterygota</taxon>
        <taxon>Diptera</taxon>
        <taxon>Brachycera</taxon>
        <taxon>Muscomorpha</taxon>
        <taxon>Hippoboscoidea</taxon>
        <taxon>Glossinidae</taxon>
        <taxon>Glossina</taxon>
    </lineage>
</organism>